<dbReference type="InterPro" id="IPR000014">
    <property type="entry name" value="PAS"/>
</dbReference>
<gene>
    <name evidence="2" type="ORF">EK386_13240</name>
</gene>
<dbReference type="InterPro" id="IPR013656">
    <property type="entry name" value="PAS_4"/>
</dbReference>
<dbReference type="CDD" id="cd00130">
    <property type="entry name" value="PAS"/>
    <property type="match status" value="1"/>
</dbReference>
<comment type="caution">
    <text evidence="2">The sequence shown here is derived from an EMBL/GenBank/DDBJ whole genome shotgun (WGS) entry which is preliminary data.</text>
</comment>
<accession>A0A432L9Z2</accession>
<evidence type="ECO:0000313" key="2">
    <source>
        <dbReference type="EMBL" id="RUL50907.1"/>
    </source>
</evidence>
<name>A0A432L9Z2_9BACI</name>
<dbReference type="Gene3D" id="3.30.450.20">
    <property type="entry name" value="PAS domain"/>
    <property type="match status" value="2"/>
</dbReference>
<organism evidence="2 3">
    <name type="scientific">Lysinibacillus antri</name>
    <dbReference type="NCBI Taxonomy" id="2498145"/>
    <lineage>
        <taxon>Bacteria</taxon>
        <taxon>Bacillati</taxon>
        <taxon>Bacillota</taxon>
        <taxon>Bacilli</taxon>
        <taxon>Bacillales</taxon>
        <taxon>Bacillaceae</taxon>
        <taxon>Lysinibacillus</taxon>
    </lineage>
</organism>
<evidence type="ECO:0000259" key="1">
    <source>
        <dbReference type="PROSITE" id="PS50112"/>
    </source>
</evidence>
<dbReference type="PANTHER" id="PTHR44757:SF2">
    <property type="entry name" value="BIOFILM ARCHITECTURE MAINTENANCE PROTEIN MBAA"/>
    <property type="match status" value="1"/>
</dbReference>
<feature type="domain" description="PAS" evidence="1">
    <location>
        <begin position="191"/>
        <end position="261"/>
    </location>
</feature>
<dbReference type="InterPro" id="IPR035965">
    <property type="entry name" value="PAS-like_dom_sf"/>
</dbReference>
<dbReference type="AlphaFoldDB" id="A0A432L9Z2"/>
<dbReference type="InterPro" id="IPR052155">
    <property type="entry name" value="Biofilm_reg_signaling"/>
</dbReference>
<dbReference type="EMBL" id="RYYR01000018">
    <property type="protein sequence ID" value="RUL50907.1"/>
    <property type="molecule type" value="Genomic_DNA"/>
</dbReference>
<dbReference type="Proteomes" id="UP000287910">
    <property type="component" value="Unassembled WGS sequence"/>
</dbReference>
<proteinExistence type="predicted"/>
<dbReference type="PANTHER" id="PTHR44757">
    <property type="entry name" value="DIGUANYLATE CYCLASE DGCP"/>
    <property type="match status" value="1"/>
</dbReference>
<dbReference type="SMART" id="SM00091">
    <property type="entry name" value="PAS"/>
    <property type="match status" value="2"/>
</dbReference>
<dbReference type="SUPFAM" id="SSF55785">
    <property type="entry name" value="PYP-like sensor domain (PAS domain)"/>
    <property type="match status" value="2"/>
</dbReference>
<evidence type="ECO:0000313" key="3">
    <source>
        <dbReference type="Proteomes" id="UP000287910"/>
    </source>
</evidence>
<dbReference type="NCBIfam" id="TIGR00229">
    <property type="entry name" value="sensory_box"/>
    <property type="match status" value="2"/>
</dbReference>
<dbReference type="SMART" id="SM00086">
    <property type="entry name" value="PAC"/>
    <property type="match status" value="2"/>
</dbReference>
<dbReference type="InterPro" id="IPR001610">
    <property type="entry name" value="PAC"/>
</dbReference>
<reference evidence="2 3" key="1">
    <citation type="submission" date="2018-12" db="EMBL/GenBank/DDBJ databases">
        <title>Lysinibacillus antri sp. nov., isolated from a cave soil.</title>
        <authorList>
            <person name="Narsing Rao M.P."/>
            <person name="Zhang H."/>
            <person name="Dong Z.-Y."/>
            <person name="Niu X.-K."/>
            <person name="Zhang K."/>
            <person name="Fang B.-Z."/>
            <person name="Kang Y.-Q."/>
            <person name="Xiao M."/>
            <person name="Li W.-J."/>
        </authorList>
    </citation>
    <scope>NUCLEOTIDE SEQUENCE [LARGE SCALE GENOMIC DNA]</scope>
    <source>
        <strain evidence="2 3">SYSU K30002</strain>
    </source>
</reference>
<dbReference type="PROSITE" id="PS50112">
    <property type="entry name" value="PAS"/>
    <property type="match status" value="1"/>
</dbReference>
<sequence length="419" mass="49015">MGKKRQRKCSLKCARLHQLKHIPQRSELYKTMIEPIYELWKEVKDMTLNFNLFNTNNPLMSSLMTGVLNTLTDLIYIMKFEDNKFTYVFANTSGLSMIDEELVGKSINDVLPQERAELLHYFIKKSVDKNCDVTFTEKIYADHDHQYVYESTLTPIHNDGEVYVISVSRDITAQTQQMKELSRVKNLLEKSKQQFATLIEHHDDAIFALDTDGYYLDSNSASEEIMGYVPFDLIGTSFAQILSKNEIPKVKEIFQRVINGETIQYETVGIHKNGQEVHLSVKNFPMTMDGKVIGVYGIAKEITKEKELLQTFYVDIDSTDNEFEDRLHSQAFSKFYRDSDAQNDEFLQFIQLLEEDELFIDSEDEPLNESNRIYEQIRNGIDWNRLSNDSRNIDDLFNLNQEMTITFLDRRKFTKYDEL</sequence>
<keyword evidence="3" id="KW-1185">Reference proteome</keyword>
<dbReference type="Pfam" id="PF08448">
    <property type="entry name" value="PAS_4"/>
    <property type="match status" value="2"/>
</dbReference>
<protein>
    <submittedName>
        <fullName evidence="2">PAS domain S-box protein</fullName>
    </submittedName>
</protein>